<dbReference type="RefSeq" id="WP_089887989.1">
    <property type="nucleotide sequence ID" value="NZ_FNGV01000003.1"/>
</dbReference>
<dbReference type="Gene3D" id="2.60.120.1440">
    <property type="match status" value="1"/>
</dbReference>
<name>A0A1G9P017_9FLAO</name>
<evidence type="ECO:0000313" key="5">
    <source>
        <dbReference type="Proteomes" id="UP000199440"/>
    </source>
</evidence>
<dbReference type="EMBL" id="FNGV01000003">
    <property type="protein sequence ID" value="SDL91565.1"/>
    <property type="molecule type" value="Genomic_DNA"/>
</dbReference>
<dbReference type="PANTHER" id="PTHR30273">
    <property type="entry name" value="PERIPLASMIC SIGNAL SENSOR AND SIGMA FACTOR ACTIVATOR FECR-RELATED"/>
    <property type="match status" value="1"/>
</dbReference>
<dbReference type="OrthoDB" id="704021at2"/>
<keyword evidence="1" id="KW-1133">Transmembrane helix</keyword>
<reference evidence="4 5" key="1">
    <citation type="submission" date="2016-10" db="EMBL/GenBank/DDBJ databases">
        <authorList>
            <person name="de Groot N.N."/>
        </authorList>
    </citation>
    <scope>NUCLEOTIDE SEQUENCE [LARGE SCALE GENOMIC DNA]</scope>
    <source>
        <strain evidence="4 5">DSM 19886</strain>
    </source>
</reference>
<dbReference type="InterPro" id="IPR012373">
    <property type="entry name" value="Ferrdict_sens_TM"/>
</dbReference>
<dbReference type="Proteomes" id="UP000199440">
    <property type="component" value="Unassembled WGS sequence"/>
</dbReference>
<dbReference type="Gene3D" id="3.55.50.30">
    <property type="match status" value="1"/>
</dbReference>
<protein>
    <submittedName>
        <fullName evidence="4">FecR family protein</fullName>
    </submittedName>
</protein>
<keyword evidence="5" id="KW-1185">Reference proteome</keyword>
<feature type="domain" description="Protein FecR C-terminal" evidence="3">
    <location>
        <begin position="318"/>
        <end position="387"/>
    </location>
</feature>
<evidence type="ECO:0000256" key="1">
    <source>
        <dbReference type="SAM" id="Phobius"/>
    </source>
</evidence>
<gene>
    <name evidence="4" type="ORF">SAMN04488514_103376</name>
</gene>
<keyword evidence="1" id="KW-0812">Transmembrane</keyword>
<organism evidence="4 5">
    <name type="scientific">Kriegella aquimaris</name>
    <dbReference type="NCBI Taxonomy" id="192904"/>
    <lineage>
        <taxon>Bacteria</taxon>
        <taxon>Pseudomonadati</taxon>
        <taxon>Bacteroidota</taxon>
        <taxon>Flavobacteriia</taxon>
        <taxon>Flavobacteriales</taxon>
        <taxon>Flavobacteriaceae</taxon>
        <taxon>Kriegella</taxon>
    </lineage>
</organism>
<evidence type="ECO:0000313" key="4">
    <source>
        <dbReference type="EMBL" id="SDL91565.1"/>
    </source>
</evidence>
<dbReference type="GO" id="GO:0016989">
    <property type="term" value="F:sigma factor antagonist activity"/>
    <property type="evidence" value="ECO:0007669"/>
    <property type="project" value="TreeGrafter"/>
</dbReference>
<evidence type="ECO:0000259" key="2">
    <source>
        <dbReference type="Pfam" id="PF04773"/>
    </source>
</evidence>
<dbReference type="STRING" id="192904.SAMN04488514_103376"/>
<keyword evidence="1" id="KW-0472">Membrane</keyword>
<dbReference type="AlphaFoldDB" id="A0A1G9P017"/>
<feature type="domain" description="FecR protein" evidence="2">
    <location>
        <begin position="175"/>
        <end position="269"/>
    </location>
</feature>
<sequence length="388" mass="43955">MTEKKIQKLIVKYITASISAEEWDELQLWLAQPENEKVFNDFVEINFVIDHTMKAYDTKKSKELLLNKIRRDKRLFGKYRFRNVLKYAAIVIFSVGIGYIIHQQTAKEETVGAPMPVSNFITLELEDGNIKVISEDGTSEVRDALGNVVGNQVGNQLVYSNKDKSLPEKLVYNTLKVPYGKHFKLQLSDSTIAHLNAGSSLKYPIKFLKGKERRVFLTGEAFLEVAKDTEHPFIINADDLNIKVFGTKFNISAYPEDEVKEVVLIEGSVGLYVGAQASDSAATTVLSPGIKGRYDNTQKNITTEPVITSIYTSWVQGELVFRNMTFENILKKLERQYDVTIINENSQLSSVEFNASFDDMPIGKILEYFKGAYDIDFTIINDKKIIVN</sequence>
<dbReference type="PANTHER" id="PTHR30273:SF2">
    <property type="entry name" value="PROTEIN FECR"/>
    <property type="match status" value="1"/>
</dbReference>
<feature type="transmembrane region" description="Helical" evidence="1">
    <location>
        <begin position="84"/>
        <end position="101"/>
    </location>
</feature>
<accession>A0A1G9P017</accession>
<dbReference type="Pfam" id="PF16344">
    <property type="entry name" value="FecR_C"/>
    <property type="match status" value="1"/>
</dbReference>
<dbReference type="InterPro" id="IPR006860">
    <property type="entry name" value="FecR"/>
</dbReference>
<proteinExistence type="predicted"/>
<evidence type="ECO:0000259" key="3">
    <source>
        <dbReference type="Pfam" id="PF16344"/>
    </source>
</evidence>
<dbReference type="Pfam" id="PF04773">
    <property type="entry name" value="FecR"/>
    <property type="match status" value="1"/>
</dbReference>
<dbReference type="InterPro" id="IPR032508">
    <property type="entry name" value="FecR_C"/>
</dbReference>